<dbReference type="GO" id="GO:0007155">
    <property type="term" value="P:cell adhesion"/>
    <property type="evidence" value="ECO:0007669"/>
    <property type="project" value="InterPro"/>
</dbReference>
<dbReference type="AlphaFoldDB" id="A0A833S740"/>
<dbReference type="SUPFAM" id="SSF55486">
    <property type="entry name" value="Metalloproteases ('zincins'), catalytic domain"/>
    <property type="match status" value="1"/>
</dbReference>
<dbReference type="GO" id="GO:0046872">
    <property type="term" value="F:metal ion binding"/>
    <property type="evidence" value="ECO:0007669"/>
    <property type="project" value="UniProtKB-KW"/>
</dbReference>
<proteinExistence type="inferred from homology"/>
<feature type="chain" id="PRO_5032995648" evidence="10">
    <location>
        <begin position="23"/>
        <end position="722"/>
    </location>
</feature>
<dbReference type="GO" id="GO:0004222">
    <property type="term" value="F:metalloendopeptidase activity"/>
    <property type="evidence" value="ECO:0007669"/>
    <property type="project" value="InterPro"/>
</dbReference>
<feature type="region of interest" description="Disordered" evidence="9">
    <location>
        <begin position="602"/>
        <end position="691"/>
    </location>
</feature>
<reference evidence="11" key="1">
    <citation type="submission" date="2020-04" db="EMBL/GenBank/DDBJ databases">
        <title>Hybrid Assembly of Korean Phytophthora infestans isolates.</title>
        <authorList>
            <person name="Prokchorchik M."/>
            <person name="Lee Y."/>
            <person name="Seo J."/>
            <person name="Cho J.-H."/>
            <person name="Park Y.-E."/>
            <person name="Jang D.-C."/>
            <person name="Im J.-S."/>
            <person name="Choi J.-G."/>
            <person name="Park H.-J."/>
            <person name="Lee G.-B."/>
            <person name="Lee Y.-G."/>
            <person name="Hong S.-Y."/>
            <person name="Cho K."/>
            <person name="Sohn K.H."/>
        </authorList>
    </citation>
    <scope>NUCLEOTIDE SEQUENCE</scope>
    <source>
        <strain evidence="11">KR_1_A1</strain>
    </source>
</reference>
<sequence length="722" mass="77704">MRPQRFIRLLFVVYWSAQVAQCCIHDSLDHKFVVGAQSYHDSHPFIVNERKRRLIDTSEHVETTSITASNTRTLTSTVFQPIRTTPYYDNTTLNSLSDATRNTVFEVVEEAIQRISRALQVVPVSGNLFAERFCTATFATTPPVCYSIAANEVCLEMPIPDAHFASTRYCGSCTKSGCSNCKMSPAGTGVPNTDFLIYVRAESTASCQSGSTLAYASTCQKDQYDRPTFGMVNFCPNKLSTAAADFERQVSTALHEFSHALGFSSRFFPFMRNEDGTPRTSRDANGNPQHTHPEHVQMYSTERNHVVAKMVTPRVRAFVRDHFNCSTLEGAEIESQDGGCIGSHWEERLFEPEFMTPVDSYHNVFSALTLAFFADSGWYRVNASTSEIMHFGRKKGCSFATDKCVDPATEIPIADDFCTLTTAQGCSADARSRSACSLSSTSQSIPAEYQYFTGSPSKGGLNTFADFCPMNVGYRAGDCSISSNLLKLGSTSVNAYGETYCPTCKCTSTSLRSGDSTGWGINPPRQSGCYAMRCIATIDTSSKRTSTVVELTVPRSKTNDVISVYCTRKGDKLSVSGFSGDITCPDPLVVCEYDDPSRVLLTDIDSSGGSTSAPVSNTSTQTSTSSSSQGGSRAPVSSGGSRDSGNKAPASADASKNSQSYSDDGSGSVSNSRGNSRPGSGSTSKAGSNSITTGKIVSGVAVHQWASLWMLLGSCLAAAIAL</sequence>
<evidence type="ECO:0000256" key="7">
    <source>
        <dbReference type="PIRSR" id="PIRSR601577-1"/>
    </source>
</evidence>
<organism evidence="11 12">
    <name type="scientific">Phytophthora infestans</name>
    <name type="common">Potato late blight agent</name>
    <name type="synonym">Botrytis infestans</name>
    <dbReference type="NCBI Taxonomy" id="4787"/>
    <lineage>
        <taxon>Eukaryota</taxon>
        <taxon>Sar</taxon>
        <taxon>Stramenopiles</taxon>
        <taxon>Oomycota</taxon>
        <taxon>Peronosporomycetes</taxon>
        <taxon>Peronosporales</taxon>
        <taxon>Peronosporaceae</taxon>
        <taxon>Phytophthora</taxon>
    </lineage>
</organism>
<keyword evidence="10" id="KW-0732">Signal</keyword>
<feature type="region of interest" description="Disordered" evidence="9">
    <location>
        <begin position="274"/>
        <end position="293"/>
    </location>
</feature>
<dbReference type="EMBL" id="WSZM01000331">
    <property type="protein sequence ID" value="KAF4035071.1"/>
    <property type="molecule type" value="Genomic_DNA"/>
</dbReference>
<evidence type="ECO:0000256" key="10">
    <source>
        <dbReference type="SAM" id="SignalP"/>
    </source>
</evidence>
<evidence type="ECO:0000256" key="6">
    <source>
        <dbReference type="ARBA" id="ARBA00023049"/>
    </source>
</evidence>
<dbReference type="GO" id="GO:0006508">
    <property type="term" value="P:proteolysis"/>
    <property type="evidence" value="ECO:0007669"/>
    <property type="project" value="UniProtKB-KW"/>
</dbReference>
<dbReference type="Gene3D" id="2.10.55.10">
    <property type="entry name" value="Leishmanolysin domain 3"/>
    <property type="match status" value="1"/>
</dbReference>
<evidence type="ECO:0000256" key="3">
    <source>
        <dbReference type="ARBA" id="ARBA00022723"/>
    </source>
</evidence>
<gene>
    <name evidence="11" type="ORF">GN244_ATG12840</name>
</gene>
<dbReference type="PANTHER" id="PTHR10942:SF0">
    <property type="entry name" value="LEISHMANOLYSIN-LIKE PEPTIDASE"/>
    <property type="match status" value="1"/>
</dbReference>
<evidence type="ECO:0000256" key="2">
    <source>
        <dbReference type="ARBA" id="ARBA00022670"/>
    </source>
</evidence>
<comment type="similarity">
    <text evidence="1">Belongs to the peptidase M8 family.</text>
</comment>
<protein>
    <submittedName>
        <fullName evidence="11">Leishmanolysin</fullName>
    </submittedName>
</protein>
<evidence type="ECO:0000313" key="11">
    <source>
        <dbReference type="EMBL" id="KAF4035071.1"/>
    </source>
</evidence>
<keyword evidence="5 8" id="KW-0862">Zinc</keyword>
<dbReference type="Pfam" id="PF01457">
    <property type="entry name" value="Peptidase_M8"/>
    <property type="match status" value="1"/>
</dbReference>
<name>A0A833S740_PHYIN</name>
<keyword evidence="12" id="KW-1185">Reference proteome</keyword>
<feature type="active site" evidence="7">
    <location>
        <position position="256"/>
    </location>
</feature>
<comment type="cofactor">
    <cofactor evidence="8">
        <name>Zn(2+)</name>
        <dbReference type="ChEBI" id="CHEBI:29105"/>
    </cofactor>
    <text evidence="8">Binds 1 zinc ion per subunit.</text>
</comment>
<evidence type="ECO:0000313" key="12">
    <source>
        <dbReference type="Proteomes" id="UP000602510"/>
    </source>
</evidence>
<evidence type="ECO:0000256" key="9">
    <source>
        <dbReference type="SAM" id="MobiDB-lite"/>
    </source>
</evidence>
<dbReference type="InterPro" id="IPR001577">
    <property type="entry name" value="Peptidase_M8"/>
</dbReference>
<feature type="binding site" evidence="8">
    <location>
        <position position="255"/>
    </location>
    <ligand>
        <name>Zn(2+)</name>
        <dbReference type="ChEBI" id="CHEBI:29105"/>
        <note>catalytic</note>
    </ligand>
</feature>
<dbReference type="Gene3D" id="3.90.132.10">
    <property type="entry name" value="Leishmanolysin , domain 2"/>
    <property type="match status" value="1"/>
</dbReference>
<feature type="binding site" evidence="8">
    <location>
        <position position="344"/>
    </location>
    <ligand>
        <name>Zn(2+)</name>
        <dbReference type="ChEBI" id="CHEBI:29105"/>
        <note>catalytic</note>
    </ligand>
</feature>
<feature type="signal peptide" evidence="10">
    <location>
        <begin position="1"/>
        <end position="22"/>
    </location>
</feature>
<feature type="binding site" evidence="8">
    <location>
        <position position="259"/>
    </location>
    <ligand>
        <name>Zn(2+)</name>
        <dbReference type="ChEBI" id="CHEBI:29105"/>
        <note>catalytic</note>
    </ligand>
</feature>
<dbReference type="Proteomes" id="UP000602510">
    <property type="component" value="Unassembled WGS sequence"/>
</dbReference>
<keyword evidence="2" id="KW-0645">Protease</keyword>
<evidence type="ECO:0000256" key="1">
    <source>
        <dbReference type="ARBA" id="ARBA00005860"/>
    </source>
</evidence>
<dbReference type="GO" id="GO:0016020">
    <property type="term" value="C:membrane"/>
    <property type="evidence" value="ECO:0007669"/>
    <property type="project" value="InterPro"/>
</dbReference>
<dbReference type="PANTHER" id="PTHR10942">
    <property type="entry name" value="LEISHMANOLYSIN-LIKE PEPTIDASE"/>
    <property type="match status" value="1"/>
</dbReference>
<dbReference type="Gene3D" id="3.10.170.20">
    <property type="match status" value="1"/>
</dbReference>
<keyword evidence="3 8" id="KW-0479">Metal-binding</keyword>
<evidence type="ECO:0000256" key="4">
    <source>
        <dbReference type="ARBA" id="ARBA00022801"/>
    </source>
</evidence>
<feature type="compositionally biased region" description="Low complexity" evidence="9">
    <location>
        <begin position="618"/>
        <end position="632"/>
    </location>
</feature>
<keyword evidence="4" id="KW-0378">Hydrolase</keyword>
<feature type="compositionally biased region" description="Low complexity" evidence="9">
    <location>
        <begin position="658"/>
        <end position="684"/>
    </location>
</feature>
<evidence type="ECO:0000256" key="8">
    <source>
        <dbReference type="PIRSR" id="PIRSR601577-2"/>
    </source>
</evidence>
<dbReference type="GO" id="GO:0005737">
    <property type="term" value="C:cytoplasm"/>
    <property type="evidence" value="ECO:0007669"/>
    <property type="project" value="TreeGrafter"/>
</dbReference>
<accession>A0A833S740</accession>
<evidence type="ECO:0000256" key="5">
    <source>
        <dbReference type="ARBA" id="ARBA00022833"/>
    </source>
</evidence>
<keyword evidence="6 8" id="KW-0482">Metalloprotease</keyword>
<comment type="caution">
    <text evidence="11">The sequence shown here is derived from an EMBL/GenBank/DDBJ whole genome shotgun (WGS) entry which is preliminary data.</text>
</comment>
<dbReference type="FunFam" id="3.90.132.10:FF:000001">
    <property type="entry name" value="leishmanolysin-like peptidase isoform X2"/>
    <property type="match status" value="1"/>
</dbReference>
<feature type="compositionally biased region" description="Polar residues" evidence="9">
    <location>
        <begin position="604"/>
        <end position="617"/>
    </location>
</feature>